<feature type="compositionally biased region" description="Low complexity" evidence="1">
    <location>
        <begin position="109"/>
        <end position="130"/>
    </location>
</feature>
<protein>
    <submittedName>
        <fullName evidence="2">Uncharacterized protein</fullName>
    </submittedName>
</protein>
<evidence type="ECO:0000313" key="2">
    <source>
        <dbReference type="EMBL" id="TKY89516.1"/>
    </source>
</evidence>
<dbReference type="EMBL" id="SRRM01000005">
    <property type="protein sequence ID" value="TKY89516.1"/>
    <property type="molecule type" value="Genomic_DNA"/>
</dbReference>
<dbReference type="GeneID" id="40724942"/>
<proteinExistence type="predicted"/>
<sequence length="130" mass="15262">MPPAKKLTQAQREILALYRRGLRMIKTKEQEHRRDFTIYLRYFFKHPSWGGGLRRRDFSQIEYLQRKTARLLETTFEPKSVKHIKLPKDIEKDMQELGQAHWRRAFRHASSTAASSSTPSSSTIPSSDSK</sequence>
<accession>A0A4U7KYS4</accession>
<dbReference type="OrthoDB" id="273010at2759"/>
<organism evidence="2 3">
    <name type="scientific">Sporisorium graminicola</name>
    <dbReference type="NCBI Taxonomy" id="280036"/>
    <lineage>
        <taxon>Eukaryota</taxon>
        <taxon>Fungi</taxon>
        <taxon>Dikarya</taxon>
        <taxon>Basidiomycota</taxon>
        <taxon>Ustilaginomycotina</taxon>
        <taxon>Ustilaginomycetes</taxon>
        <taxon>Ustilaginales</taxon>
        <taxon>Ustilaginaceae</taxon>
        <taxon>Sporisorium</taxon>
    </lineage>
</organism>
<dbReference type="KEGG" id="sgra:EX895_002047"/>
<evidence type="ECO:0000256" key="1">
    <source>
        <dbReference type="SAM" id="MobiDB-lite"/>
    </source>
</evidence>
<dbReference type="Proteomes" id="UP000306050">
    <property type="component" value="Chromosome SGRAM_12"/>
</dbReference>
<comment type="caution">
    <text evidence="2">The sequence shown here is derived from an EMBL/GenBank/DDBJ whole genome shotgun (WGS) entry which is preliminary data.</text>
</comment>
<keyword evidence="3" id="KW-1185">Reference proteome</keyword>
<feature type="region of interest" description="Disordered" evidence="1">
    <location>
        <begin position="108"/>
        <end position="130"/>
    </location>
</feature>
<dbReference type="RefSeq" id="XP_029741501.1">
    <property type="nucleotide sequence ID" value="XM_029882646.1"/>
</dbReference>
<reference evidence="2 3" key="1">
    <citation type="submission" date="2019-05" db="EMBL/GenBank/DDBJ databases">
        <title>Sporisorium graminicola CBS 10092 draft sequencing and annotation.</title>
        <authorList>
            <person name="Solano-Gonzalez S."/>
            <person name="Caddick M.X."/>
            <person name="Darby A."/>
        </authorList>
    </citation>
    <scope>NUCLEOTIDE SEQUENCE [LARGE SCALE GENOMIC DNA]</scope>
    <source>
        <strain evidence="2 3">CBS 10092</strain>
    </source>
</reference>
<name>A0A4U7KYS4_9BASI</name>
<evidence type="ECO:0000313" key="3">
    <source>
        <dbReference type="Proteomes" id="UP000306050"/>
    </source>
</evidence>
<dbReference type="AlphaFoldDB" id="A0A4U7KYS4"/>
<gene>
    <name evidence="2" type="ORF">EX895_002047</name>
</gene>